<evidence type="ECO:0000313" key="2">
    <source>
        <dbReference type="EMBL" id="EST36765.1"/>
    </source>
</evidence>
<comment type="caution">
    <text evidence="2">The sequence shown here is derived from an EMBL/GenBank/DDBJ whole genome shotgun (WGS) entry which is preliminary data.</text>
</comment>
<dbReference type="InterPro" id="IPR002525">
    <property type="entry name" value="Transp_IS110-like_N"/>
</dbReference>
<sequence>MGRKIGMDIHRDFAQIAMVEDSLLRDAGQIGCRPEELRAWAATLREDDEVALEATGNSEAIALLLRPKVARVVVSNPHKTRAIAEAKVKTDKVDARILAQLLAADFLPPVWLPDERTSRRRRLIARRLHVVRQRTRIKNQVQSILHRNLMPRPRSATPSALVAVPGCSASRCRTTSARRSTRCCDSWTSTGQNWPSWTDESPSRPWMVRTSVG</sequence>
<dbReference type="AlphaFoldDB" id="V6KX83"/>
<dbReference type="EMBL" id="AWQX01000005">
    <property type="protein sequence ID" value="EST36765.1"/>
    <property type="molecule type" value="Genomic_DNA"/>
</dbReference>
<dbReference type="GO" id="GO:0003677">
    <property type="term" value="F:DNA binding"/>
    <property type="evidence" value="ECO:0007669"/>
    <property type="project" value="InterPro"/>
</dbReference>
<proteinExistence type="predicted"/>
<dbReference type="HOGENOM" id="CLU_1293744_0_0_11"/>
<accession>V6KX83</accession>
<dbReference type="PANTHER" id="PTHR33055">
    <property type="entry name" value="TRANSPOSASE FOR INSERTION SEQUENCE ELEMENT IS1111A"/>
    <property type="match status" value="1"/>
</dbReference>
<evidence type="ECO:0000259" key="1">
    <source>
        <dbReference type="Pfam" id="PF01548"/>
    </source>
</evidence>
<dbReference type="Proteomes" id="UP000017984">
    <property type="component" value="Chromosome"/>
</dbReference>
<dbReference type="RefSeq" id="WP_023544149.1">
    <property type="nucleotide sequence ID" value="NZ_CM002285.1"/>
</dbReference>
<dbReference type="PATRIC" id="fig|1352936.5.peg.136"/>
<organism evidence="2 3">
    <name type="scientific">Streptomyces roseochromogenus subsp. oscitans DS 12.976</name>
    <dbReference type="NCBI Taxonomy" id="1352936"/>
    <lineage>
        <taxon>Bacteria</taxon>
        <taxon>Bacillati</taxon>
        <taxon>Actinomycetota</taxon>
        <taxon>Actinomycetes</taxon>
        <taxon>Kitasatosporales</taxon>
        <taxon>Streptomycetaceae</taxon>
        <taxon>Streptomyces</taxon>
    </lineage>
</organism>
<dbReference type="GO" id="GO:0004803">
    <property type="term" value="F:transposase activity"/>
    <property type="evidence" value="ECO:0007669"/>
    <property type="project" value="InterPro"/>
</dbReference>
<name>V6KX83_STRRC</name>
<protein>
    <recommendedName>
        <fullName evidence="1">Transposase IS110-like N-terminal domain-containing protein</fullName>
    </recommendedName>
</protein>
<dbReference type="STRING" id="1352936.M878_00550"/>
<feature type="domain" description="Transposase IS110-like N-terminal" evidence="1">
    <location>
        <begin position="5"/>
        <end position="146"/>
    </location>
</feature>
<gene>
    <name evidence="2" type="ORF">M878_00550</name>
</gene>
<evidence type="ECO:0000313" key="3">
    <source>
        <dbReference type="Proteomes" id="UP000017984"/>
    </source>
</evidence>
<dbReference type="InterPro" id="IPR047650">
    <property type="entry name" value="Transpos_IS110"/>
</dbReference>
<keyword evidence="3" id="KW-1185">Reference proteome</keyword>
<dbReference type="GO" id="GO:0006313">
    <property type="term" value="P:DNA transposition"/>
    <property type="evidence" value="ECO:0007669"/>
    <property type="project" value="InterPro"/>
</dbReference>
<reference evidence="2 3" key="1">
    <citation type="journal article" date="2014" name="Genome Announc.">
        <title>Draft Genome Sequence of Streptomyces roseochromogenes subsp. oscitans DS 12.976, Producer of the Aminocoumarin Antibiotic Clorobiocin.</title>
        <authorList>
            <person name="Ruckert C."/>
            <person name="Kalinowski J."/>
            <person name="Heide L."/>
            <person name="Apel A.K."/>
        </authorList>
    </citation>
    <scope>NUCLEOTIDE SEQUENCE [LARGE SCALE GENOMIC DNA]</scope>
    <source>
        <strain evidence="2 3">DS 12.976</strain>
    </source>
</reference>
<dbReference type="Pfam" id="PF01548">
    <property type="entry name" value="DEDD_Tnp_IS110"/>
    <property type="match status" value="1"/>
</dbReference>